<dbReference type="PANTHER" id="PTHR47155:SF3">
    <property type="entry name" value="CUB-LIKE DOMAIN-CONTAINING PROTEIN"/>
    <property type="match status" value="1"/>
</dbReference>
<name>G0NJE5_CAEBE</name>
<dbReference type="PANTHER" id="PTHR47155">
    <property type="entry name" value="DOWNSTREAM OF DAF-16 (REGULATED BY DAF-16)-RELATED"/>
    <property type="match status" value="1"/>
</dbReference>
<organism evidence="6">
    <name type="scientific">Caenorhabditis brenneri</name>
    <name type="common">Nematode worm</name>
    <dbReference type="NCBI Taxonomy" id="135651"/>
    <lineage>
        <taxon>Eukaryota</taxon>
        <taxon>Metazoa</taxon>
        <taxon>Ecdysozoa</taxon>
        <taxon>Nematoda</taxon>
        <taxon>Chromadorea</taxon>
        <taxon>Rhabditida</taxon>
        <taxon>Rhabditina</taxon>
        <taxon>Rhabditomorpha</taxon>
        <taxon>Rhabditoidea</taxon>
        <taxon>Rhabditidae</taxon>
        <taxon>Peloderinae</taxon>
        <taxon>Caenorhabditis</taxon>
    </lineage>
</organism>
<keyword evidence="6" id="KW-1185">Reference proteome</keyword>
<evidence type="ECO:0000313" key="6">
    <source>
        <dbReference type="Proteomes" id="UP000008068"/>
    </source>
</evidence>
<accession>G0NJE5</accession>
<dbReference type="HOGENOM" id="CLU_025754_1_0_1"/>
<evidence type="ECO:0000313" key="5">
    <source>
        <dbReference type="EMBL" id="EGT32240.1"/>
    </source>
</evidence>
<feature type="domain" description="DUF7592" evidence="4">
    <location>
        <begin position="147"/>
        <end position="222"/>
    </location>
</feature>
<dbReference type="Pfam" id="PF24512">
    <property type="entry name" value="DUF7592"/>
    <property type="match status" value="1"/>
</dbReference>
<dbReference type="InterPro" id="IPR056014">
    <property type="entry name" value="DUF7592"/>
</dbReference>
<dbReference type="Proteomes" id="UP000008068">
    <property type="component" value="Unassembled WGS sequence"/>
</dbReference>
<dbReference type="InterPro" id="IPR003366">
    <property type="entry name" value="CUB-like_dom"/>
</dbReference>
<keyword evidence="1" id="KW-0732">Signal</keyword>
<dbReference type="InParanoid" id="G0NJE5"/>
<dbReference type="EMBL" id="GL379895">
    <property type="protein sequence ID" value="EGT32240.1"/>
    <property type="molecule type" value="Genomic_DNA"/>
</dbReference>
<dbReference type="Pfam" id="PF02408">
    <property type="entry name" value="CUB_2"/>
    <property type="match status" value="1"/>
</dbReference>
<dbReference type="InterPro" id="IPR056013">
    <property type="entry name" value="DUF7591"/>
</dbReference>
<evidence type="ECO:0000256" key="1">
    <source>
        <dbReference type="SAM" id="SignalP"/>
    </source>
</evidence>
<protein>
    <submittedName>
        <fullName evidence="5">Uncharacterized protein</fullName>
    </submittedName>
</protein>
<dbReference type="eggNOG" id="ENOG502R0YW">
    <property type="taxonomic scope" value="Eukaryota"/>
</dbReference>
<feature type="signal peptide" evidence="1">
    <location>
        <begin position="1"/>
        <end position="18"/>
    </location>
</feature>
<sequence>MYLILLTFIAILATGVQGNGACQNENYINRTSTDEFYFPADWNEDESPPRQSAGQGCSWNINIPQGYYAKVIISGNIYDNHSHFELYDYYGNVEFFKVGDRTKPYFFVGPKFLLSIENESTAYYGFKIEWLKFPQGIDYNAGIGGVPQVVNITKDVLAAEFSAITGISLLAFPADLNNIDTLRSTFVFEGRDYNGNFVGSLYHLYLKSNQYLSSGQMIYVVNVQARYVMDQLLVQEAGYTKGITAYEGLNCPPSSTCRKPLQPGNPKSGLVYIGNQTQTLTAITMDKTSSLSVYYGGITNFGFYKTYTGSTIQSLLPLTFAPGITQYIISGGRTSFTFQFSG</sequence>
<dbReference type="AlphaFoldDB" id="G0NJE5"/>
<evidence type="ECO:0000259" key="3">
    <source>
        <dbReference type="Pfam" id="PF24511"/>
    </source>
</evidence>
<feature type="domain" description="CUB-like" evidence="2">
    <location>
        <begin position="22"/>
        <end position="134"/>
    </location>
</feature>
<gene>
    <name evidence="5" type="ORF">CAEBREN_13077</name>
</gene>
<feature type="domain" description="DUF7591" evidence="3">
    <location>
        <begin position="240"/>
        <end position="338"/>
    </location>
</feature>
<feature type="chain" id="PRO_5003405392" evidence="1">
    <location>
        <begin position="19"/>
        <end position="342"/>
    </location>
</feature>
<reference evidence="6" key="1">
    <citation type="submission" date="2011-07" db="EMBL/GenBank/DDBJ databases">
        <authorList>
            <consortium name="Caenorhabditis brenneri Sequencing and Analysis Consortium"/>
            <person name="Wilson R.K."/>
        </authorList>
    </citation>
    <scope>NUCLEOTIDE SEQUENCE [LARGE SCALE GENOMIC DNA]</scope>
    <source>
        <strain evidence="6">PB2801</strain>
    </source>
</reference>
<dbReference type="Pfam" id="PF24511">
    <property type="entry name" value="DUF7591"/>
    <property type="match status" value="1"/>
</dbReference>
<proteinExistence type="predicted"/>
<dbReference type="OrthoDB" id="5805298at2759"/>
<evidence type="ECO:0000259" key="4">
    <source>
        <dbReference type="Pfam" id="PF24512"/>
    </source>
</evidence>
<evidence type="ECO:0000259" key="2">
    <source>
        <dbReference type="Pfam" id="PF02408"/>
    </source>
</evidence>